<comment type="caution">
    <text evidence="1">The sequence shown here is derived from an EMBL/GenBank/DDBJ whole genome shotgun (WGS) entry which is preliminary data.</text>
</comment>
<sequence>MIFYCVHLCFLCDTQKMVPKVLMAAASTASFHVASSSWLSPSSNPCFPQCMLPSLPSSQYGFGGAYFLRHQKNQRHARTVPKVNAVAIPASVEEPKVCYLPTWADFELGRAHVFWKTSNGLPPTSGEELKLFYNPLANKLVPNDEFGVAFNGGFNQPIMCGGEPRVMTRKGRGKADPPIYTIKLRVPIHAVNLIFSFTNGVDWDGPYKLQFEVPKRWRNKPISFFNKGLTEELKVEGACDRAIFPDSNIVITSCSIGTLYAEGGDRCKLDLVAGCMDPDSPLYDPLANVDDGSCPLDSDSEE</sequence>
<name>A0ACB7V9J4_DIOAL</name>
<protein>
    <submittedName>
        <fullName evidence="1">Uncharacterized protein</fullName>
    </submittedName>
</protein>
<organism evidence="1 2">
    <name type="scientific">Dioscorea alata</name>
    <name type="common">Purple yam</name>
    <dbReference type="NCBI Taxonomy" id="55571"/>
    <lineage>
        <taxon>Eukaryota</taxon>
        <taxon>Viridiplantae</taxon>
        <taxon>Streptophyta</taxon>
        <taxon>Embryophyta</taxon>
        <taxon>Tracheophyta</taxon>
        <taxon>Spermatophyta</taxon>
        <taxon>Magnoliopsida</taxon>
        <taxon>Liliopsida</taxon>
        <taxon>Dioscoreales</taxon>
        <taxon>Dioscoreaceae</taxon>
        <taxon>Dioscorea</taxon>
    </lineage>
</organism>
<gene>
    <name evidence="1" type="ORF">IHE45_10G025600</name>
</gene>
<proteinExistence type="predicted"/>
<accession>A0ACB7V9J4</accession>
<evidence type="ECO:0000313" key="2">
    <source>
        <dbReference type="Proteomes" id="UP000827976"/>
    </source>
</evidence>
<reference evidence="2" key="1">
    <citation type="journal article" date="2022" name="Nat. Commun.">
        <title>Chromosome evolution and the genetic basis of agronomically important traits in greater yam.</title>
        <authorList>
            <person name="Bredeson J.V."/>
            <person name="Lyons J.B."/>
            <person name="Oniyinde I.O."/>
            <person name="Okereke N.R."/>
            <person name="Kolade O."/>
            <person name="Nnabue I."/>
            <person name="Nwadili C.O."/>
            <person name="Hribova E."/>
            <person name="Parker M."/>
            <person name="Nwogha J."/>
            <person name="Shu S."/>
            <person name="Carlson J."/>
            <person name="Kariba R."/>
            <person name="Muthemba S."/>
            <person name="Knop K."/>
            <person name="Barton G.J."/>
            <person name="Sherwood A.V."/>
            <person name="Lopez-Montes A."/>
            <person name="Asiedu R."/>
            <person name="Jamnadass R."/>
            <person name="Muchugi A."/>
            <person name="Goodstein D."/>
            <person name="Egesi C.N."/>
            <person name="Featherston J."/>
            <person name="Asfaw A."/>
            <person name="Simpson G.G."/>
            <person name="Dolezel J."/>
            <person name="Hendre P.S."/>
            <person name="Van Deynze A."/>
            <person name="Kumar P.L."/>
            <person name="Obidiegwu J.E."/>
            <person name="Bhattacharjee R."/>
            <person name="Rokhsar D.S."/>
        </authorList>
    </citation>
    <scope>NUCLEOTIDE SEQUENCE [LARGE SCALE GENOMIC DNA]</scope>
    <source>
        <strain evidence="2">cv. TDa95/00328</strain>
    </source>
</reference>
<evidence type="ECO:0000313" key="1">
    <source>
        <dbReference type="EMBL" id="KAH7670414.1"/>
    </source>
</evidence>
<keyword evidence="2" id="KW-1185">Reference proteome</keyword>
<dbReference type="EMBL" id="CM037020">
    <property type="protein sequence ID" value="KAH7670414.1"/>
    <property type="molecule type" value="Genomic_DNA"/>
</dbReference>
<dbReference type="Proteomes" id="UP000827976">
    <property type="component" value="Chromosome 10"/>
</dbReference>